<dbReference type="Proteomes" id="UP000054007">
    <property type="component" value="Unassembled WGS sequence"/>
</dbReference>
<dbReference type="OrthoDB" id="3039677at2759"/>
<protein>
    <submittedName>
        <fullName evidence="1">Uncharacterized protein</fullName>
    </submittedName>
</protein>
<sequence length="160" mass="18524">PSTHLINSYLELVRNDFLAAWSPGYRFSKTSLFPSGRFTKSAILLVICDMLAARQVVGFASHSAKWFCTVCTLELSRISNVKPDEWPKRNWEEIKKHAADWLHAPSAKERLKLFKQHQIRWSAFNDLPYWNAVEATVIEVMHANLLNNIPDHVRHIWGID</sequence>
<dbReference type="STRING" id="1314674.A0A0D7B2S6"/>
<dbReference type="AlphaFoldDB" id="A0A0D7B2S6"/>
<evidence type="ECO:0000313" key="1">
    <source>
        <dbReference type="EMBL" id="KIY63826.1"/>
    </source>
</evidence>
<gene>
    <name evidence="1" type="ORF">CYLTODRAFT_316905</name>
</gene>
<proteinExistence type="predicted"/>
<accession>A0A0D7B2S6</accession>
<organism evidence="1 2">
    <name type="scientific">Cylindrobasidium torrendii FP15055 ss-10</name>
    <dbReference type="NCBI Taxonomy" id="1314674"/>
    <lineage>
        <taxon>Eukaryota</taxon>
        <taxon>Fungi</taxon>
        <taxon>Dikarya</taxon>
        <taxon>Basidiomycota</taxon>
        <taxon>Agaricomycotina</taxon>
        <taxon>Agaricomycetes</taxon>
        <taxon>Agaricomycetidae</taxon>
        <taxon>Agaricales</taxon>
        <taxon>Marasmiineae</taxon>
        <taxon>Physalacriaceae</taxon>
        <taxon>Cylindrobasidium</taxon>
    </lineage>
</organism>
<dbReference type="EMBL" id="KN880670">
    <property type="protein sequence ID" value="KIY63826.1"/>
    <property type="molecule type" value="Genomic_DNA"/>
</dbReference>
<keyword evidence="2" id="KW-1185">Reference proteome</keyword>
<name>A0A0D7B2S6_9AGAR</name>
<feature type="non-terminal residue" evidence="1">
    <location>
        <position position="160"/>
    </location>
</feature>
<feature type="non-terminal residue" evidence="1">
    <location>
        <position position="1"/>
    </location>
</feature>
<dbReference type="PANTHER" id="PTHR46579:SF2">
    <property type="entry name" value="C2H2-TYPE DOMAIN-CONTAINING PROTEIN"/>
    <property type="match status" value="1"/>
</dbReference>
<reference evidence="1 2" key="1">
    <citation type="journal article" date="2015" name="Fungal Genet. Biol.">
        <title>Evolution of novel wood decay mechanisms in Agaricales revealed by the genome sequences of Fistulina hepatica and Cylindrobasidium torrendii.</title>
        <authorList>
            <person name="Floudas D."/>
            <person name="Held B.W."/>
            <person name="Riley R."/>
            <person name="Nagy L.G."/>
            <person name="Koehler G."/>
            <person name="Ransdell A.S."/>
            <person name="Younus H."/>
            <person name="Chow J."/>
            <person name="Chiniquy J."/>
            <person name="Lipzen A."/>
            <person name="Tritt A."/>
            <person name="Sun H."/>
            <person name="Haridas S."/>
            <person name="LaButti K."/>
            <person name="Ohm R.A."/>
            <person name="Kues U."/>
            <person name="Blanchette R.A."/>
            <person name="Grigoriev I.V."/>
            <person name="Minto R.E."/>
            <person name="Hibbett D.S."/>
        </authorList>
    </citation>
    <scope>NUCLEOTIDE SEQUENCE [LARGE SCALE GENOMIC DNA]</scope>
    <source>
        <strain evidence="1 2">FP15055 ss-10</strain>
    </source>
</reference>
<dbReference type="PANTHER" id="PTHR46579">
    <property type="entry name" value="F5/8 TYPE C DOMAIN-CONTAINING PROTEIN-RELATED"/>
    <property type="match status" value="1"/>
</dbReference>
<evidence type="ECO:0000313" key="2">
    <source>
        <dbReference type="Proteomes" id="UP000054007"/>
    </source>
</evidence>